<proteinExistence type="predicted"/>
<dbReference type="InterPro" id="IPR058913">
    <property type="entry name" value="Integrase_dom_put"/>
</dbReference>
<dbReference type="Pfam" id="PF24764">
    <property type="entry name" value="rva_4"/>
    <property type="match status" value="1"/>
</dbReference>
<dbReference type="EMBL" id="KV428315">
    <property type="protein sequence ID" value="KZT32589.1"/>
    <property type="molecule type" value="Genomic_DNA"/>
</dbReference>
<dbReference type="Proteomes" id="UP000076798">
    <property type="component" value="Unassembled WGS sequence"/>
</dbReference>
<keyword evidence="3" id="KW-1185">Reference proteome</keyword>
<dbReference type="OrthoDB" id="2686689at2759"/>
<dbReference type="STRING" id="1314776.A0A165XVD3"/>
<dbReference type="AlphaFoldDB" id="A0A165XVD3"/>
<feature type="non-terminal residue" evidence="2">
    <location>
        <position position="1"/>
    </location>
</feature>
<dbReference type="PANTHER" id="PTHR46791:SF5">
    <property type="entry name" value="CLR5 DOMAIN-CONTAINING PROTEIN-RELATED"/>
    <property type="match status" value="1"/>
</dbReference>
<feature type="non-terminal residue" evidence="2">
    <location>
        <position position="73"/>
    </location>
</feature>
<sequence length="73" mass="8702">VRAQGIRAKRRRLVAAMRRVDPVGLQLRRRNIIQRQDFRTRRPNSLWSMDGHHKLILWGIVIHGFIDAYCRTV</sequence>
<evidence type="ECO:0000259" key="1">
    <source>
        <dbReference type="Pfam" id="PF24764"/>
    </source>
</evidence>
<accession>A0A165XVD3</accession>
<gene>
    <name evidence="2" type="ORF">SISSUDRAFT_975784</name>
</gene>
<evidence type="ECO:0000313" key="2">
    <source>
        <dbReference type="EMBL" id="KZT32589.1"/>
    </source>
</evidence>
<reference evidence="2 3" key="1">
    <citation type="journal article" date="2016" name="Mol. Biol. Evol.">
        <title>Comparative Genomics of Early-Diverging Mushroom-Forming Fungi Provides Insights into the Origins of Lignocellulose Decay Capabilities.</title>
        <authorList>
            <person name="Nagy L.G."/>
            <person name="Riley R."/>
            <person name="Tritt A."/>
            <person name="Adam C."/>
            <person name="Daum C."/>
            <person name="Floudas D."/>
            <person name="Sun H."/>
            <person name="Yadav J.S."/>
            <person name="Pangilinan J."/>
            <person name="Larsson K.H."/>
            <person name="Matsuura K."/>
            <person name="Barry K."/>
            <person name="Labutti K."/>
            <person name="Kuo R."/>
            <person name="Ohm R.A."/>
            <person name="Bhattacharya S.S."/>
            <person name="Shirouzu T."/>
            <person name="Yoshinaga Y."/>
            <person name="Martin F.M."/>
            <person name="Grigoriev I.V."/>
            <person name="Hibbett D.S."/>
        </authorList>
    </citation>
    <scope>NUCLEOTIDE SEQUENCE [LARGE SCALE GENOMIC DNA]</scope>
    <source>
        <strain evidence="2 3">HHB10207 ss-3</strain>
    </source>
</reference>
<protein>
    <recommendedName>
        <fullName evidence="1">Integrase core domain-containing protein</fullName>
    </recommendedName>
</protein>
<name>A0A165XVD3_9AGAM</name>
<evidence type="ECO:0000313" key="3">
    <source>
        <dbReference type="Proteomes" id="UP000076798"/>
    </source>
</evidence>
<dbReference type="PANTHER" id="PTHR46791">
    <property type="entry name" value="EXPRESSED PROTEIN"/>
    <property type="match status" value="1"/>
</dbReference>
<organism evidence="2 3">
    <name type="scientific">Sistotremastrum suecicum HHB10207 ss-3</name>
    <dbReference type="NCBI Taxonomy" id="1314776"/>
    <lineage>
        <taxon>Eukaryota</taxon>
        <taxon>Fungi</taxon>
        <taxon>Dikarya</taxon>
        <taxon>Basidiomycota</taxon>
        <taxon>Agaricomycotina</taxon>
        <taxon>Agaricomycetes</taxon>
        <taxon>Sistotremastrales</taxon>
        <taxon>Sistotremastraceae</taxon>
        <taxon>Sistotremastrum</taxon>
    </lineage>
</organism>
<feature type="domain" description="Integrase core" evidence="1">
    <location>
        <begin position="39"/>
        <end position="73"/>
    </location>
</feature>